<comment type="caution">
    <text evidence="7">The sequence shown here is derived from an EMBL/GenBank/DDBJ whole genome shotgun (WGS) entry which is preliminary data.</text>
</comment>
<evidence type="ECO:0000256" key="3">
    <source>
        <dbReference type="ARBA" id="ARBA00022692"/>
    </source>
</evidence>
<name>A0ABT5U325_9GAMM</name>
<evidence type="ECO:0000256" key="4">
    <source>
        <dbReference type="ARBA" id="ARBA00022989"/>
    </source>
</evidence>
<dbReference type="Proteomes" id="UP001528823">
    <property type="component" value="Unassembled WGS sequence"/>
</dbReference>
<evidence type="ECO:0000256" key="5">
    <source>
        <dbReference type="ARBA" id="ARBA00023136"/>
    </source>
</evidence>
<dbReference type="RefSeq" id="WP_274687130.1">
    <property type="nucleotide sequence ID" value="NZ_JAPMOU010000002.1"/>
</dbReference>
<feature type="transmembrane region" description="Helical" evidence="6">
    <location>
        <begin position="142"/>
        <end position="175"/>
    </location>
</feature>
<sequence>MEVLLYILAGATVGLAVGLTGVGGGSLMTPLLLLFGFPPHIAIGTDLIYASITKASGVSLHHKRRTINWRLVGLLGAGSLPAAGLTVLLLNYYFKDSSEYSHLLTSSLGFMLIMTAVVLLARSRLALDSSHPSVIQQFITRHIATITLVMGALLGALVTLSSVGAGAIGTALLMVLYPKLTGVKVVGTDLAHAVPLTFIAGVGHIWLGNVDFGLLASLLVGSLPAIYIGSRLGARLPEKVMHPVLASTLFALGVKYAFF</sequence>
<evidence type="ECO:0000313" key="7">
    <source>
        <dbReference type="EMBL" id="MDE1460759.1"/>
    </source>
</evidence>
<reference evidence="7 8" key="1">
    <citation type="submission" date="2022-11" db="EMBL/GenBank/DDBJ databases">
        <title>Spartinivicinus poritis sp. nov., isolated from scleractinian coral Porites lutea.</title>
        <authorList>
            <person name="Zhang G."/>
            <person name="Cai L."/>
            <person name="Wei Q."/>
        </authorList>
    </citation>
    <scope>NUCLEOTIDE SEQUENCE [LARGE SCALE GENOMIC DNA]</scope>
    <source>
        <strain evidence="7 8">A2-2</strain>
    </source>
</reference>
<evidence type="ECO:0000256" key="1">
    <source>
        <dbReference type="ARBA" id="ARBA00004141"/>
    </source>
</evidence>
<comment type="similarity">
    <text evidence="2 6">Belongs to the 4-toluene sulfonate uptake permease (TSUP) (TC 2.A.102) family.</text>
</comment>
<accession>A0ABT5U325</accession>
<gene>
    <name evidence="7" type="ORF">ORQ98_02140</name>
</gene>
<keyword evidence="3 6" id="KW-0812">Transmembrane</keyword>
<dbReference type="PANTHER" id="PTHR43701:SF2">
    <property type="entry name" value="MEMBRANE TRANSPORTER PROTEIN YJNA-RELATED"/>
    <property type="match status" value="1"/>
</dbReference>
<dbReference type="InterPro" id="IPR002781">
    <property type="entry name" value="TM_pro_TauE-like"/>
</dbReference>
<keyword evidence="6" id="KW-1003">Cell membrane</keyword>
<feature type="transmembrane region" description="Helical" evidence="6">
    <location>
        <begin position="71"/>
        <end position="94"/>
    </location>
</feature>
<evidence type="ECO:0000313" key="8">
    <source>
        <dbReference type="Proteomes" id="UP001528823"/>
    </source>
</evidence>
<keyword evidence="5 6" id="KW-0472">Membrane</keyword>
<protein>
    <recommendedName>
        <fullName evidence="6">Probable membrane transporter protein</fullName>
    </recommendedName>
</protein>
<feature type="transmembrane region" description="Helical" evidence="6">
    <location>
        <begin position="28"/>
        <end position="50"/>
    </location>
</feature>
<feature type="transmembrane region" description="Helical" evidence="6">
    <location>
        <begin position="205"/>
        <end position="228"/>
    </location>
</feature>
<evidence type="ECO:0000256" key="2">
    <source>
        <dbReference type="ARBA" id="ARBA00009142"/>
    </source>
</evidence>
<comment type="subcellular location">
    <subcellularLocation>
        <location evidence="6">Cell membrane</location>
        <topology evidence="6">Multi-pass membrane protein</topology>
    </subcellularLocation>
    <subcellularLocation>
        <location evidence="1">Membrane</location>
        <topology evidence="1">Multi-pass membrane protein</topology>
    </subcellularLocation>
</comment>
<evidence type="ECO:0000256" key="6">
    <source>
        <dbReference type="RuleBase" id="RU363041"/>
    </source>
</evidence>
<keyword evidence="4 6" id="KW-1133">Transmembrane helix</keyword>
<organism evidence="7 8">
    <name type="scientific">Spartinivicinus poritis</name>
    <dbReference type="NCBI Taxonomy" id="2994640"/>
    <lineage>
        <taxon>Bacteria</taxon>
        <taxon>Pseudomonadati</taxon>
        <taxon>Pseudomonadota</taxon>
        <taxon>Gammaproteobacteria</taxon>
        <taxon>Oceanospirillales</taxon>
        <taxon>Zooshikellaceae</taxon>
        <taxon>Spartinivicinus</taxon>
    </lineage>
</organism>
<dbReference type="PANTHER" id="PTHR43701">
    <property type="entry name" value="MEMBRANE TRANSPORTER PROTEIN MJ0441-RELATED"/>
    <property type="match status" value="1"/>
</dbReference>
<proteinExistence type="inferred from homology"/>
<dbReference type="InterPro" id="IPR051598">
    <property type="entry name" value="TSUP/Inactive_protease-like"/>
</dbReference>
<feature type="transmembrane region" description="Helical" evidence="6">
    <location>
        <begin position="100"/>
        <end position="121"/>
    </location>
</feature>
<dbReference type="EMBL" id="JAPMOU010000002">
    <property type="protein sequence ID" value="MDE1460759.1"/>
    <property type="molecule type" value="Genomic_DNA"/>
</dbReference>
<keyword evidence="8" id="KW-1185">Reference proteome</keyword>
<dbReference type="Pfam" id="PF01925">
    <property type="entry name" value="TauE"/>
    <property type="match status" value="1"/>
</dbReference>